<keyword evidence="8 9" id="KW-0472">Membrane</keyword>
<comment type="subcellular location">
    <subcellularLocation>
        <location evidence="1">Mitochondrion membrane</location>
        <topology evidence="1">Multi-pass membrane protein</topology>
    </subcellularLocation>
</comment>
<protein>
    <recommendedName>
        <fullName evidence="13">Mitochondrial carrier protein</fullName>
    </recommendedName>
</protein>
<dbReference type="GO" id="GO:0022857">
    <property type="term" value="F:transmembrane transporter activity"/>
    <property type="evidence" value="ECO:0007669"/>
    <property type="project" value="TreeGrafter"/>
</dbReference>
<dbReference type="PANTHER" id="PTHR45624:SF26">
    <property type="entry name" value="CARRIER PROTEIN, PUTATIVE (AFU_ORTHOLOGUE AFUA_1G07710)-RELATED"/>
    <property type="match status" value="1"/>
</dbReference>
<dbReference type="OrthoDB" id="3364892at2759"/>
<dbReference type="PANTHER" id="PTHR45624">
    <property type="entry name" value="MITOCHONDRIAL BASIC AMINO ACIDS TRANSPORTER-RELATED"/>
    <property type="match status" value="1"/>
</dbReference>
<keyword evidence="6" id="KW-1133">Transmembrane helix</keyword>
<evidence type="ECO:0000256" key="3">
    <source>
        <dbReference type="ARBA" id="ARBA00022448"/>
    </source>
</evidence>
<dbReference type="EMBL" id="JAEUBG010002926">
    <property type="protein sequence ID" value="KAH3683843.1"/>
    <property type="molecule type" value="Genomic_DNA"/>
</dbReference>
<dbReference type="InterPro" id="IPR023395">
    <property type="entry name" value="MCP_dom_sf"/>
</dbReference>
<dbReference type="InterPro" id="IPR050567">
    <property type="entry name" value="Mitochondrial_Carrier"/>
</dbReference>
<comment type="caution">
    <text evidence="11">The sequence shown here is derived from an EMBL/GenBank/DDBJ whole genome shotgun (WGS) entry which is preliminary data.</text>
</comment>
<evidence type="ECO:0000256" key="10">
    <source>
        <dbReference type="RuleBase" id="RU000488"/>
    </source>
</evidence>
<evidence type="ECO:0000256" key="9">
    <source>
        <dbReference type="PROSITE-ProRule" id="PRU00282"/>
    </source>
</evidence>
<comment type="similarity">
    <text evidence="2 10">Belongs to the mitochondrial carrier (TC 2.A.29) family.</text>
</comment>
<gene>
    <name evidence="11" type="ORF">WICPIJ_005217</name>
</gene>
<name>A0A9P8Q4D9_WICPI</name>
<organism evidence="11 12">
    <name type="scientific">Wickerhamomyces pijperi</name>
    <name type="common">Yeast</name>
    <name type="synonym">Pichia pijperi</name>
    <dbReference type="NCBI Taxonomy" id="599730"/>
    <lineage>
        <taxon>Eukaryota</taxon>
        <taxon>Fungi</taxon>
        <taxon>Dikarya</taxon>
        <taxon>Ascomycota</taxon>
        <taxon>Saccharomycotina</taxon>
        <taxon>Saccharomycetes</taxon>
        <taxon>Phaffomycetales</taxon>
        <taxon>Wickerhamomycetaceae</taxon>
        <taxon>Wickerhamomyces</taxon>
    </lineage>
</organism>
<dbReference type="Proteomes" id="UP000774326">
    <property type="component" value="Unassembled WGS sequence"/>
</dbReference>
<reference evidence="11" key="1">
    <citation type="journal article" date="2021" name="Open Biol.">
        <title>Shared evolutionary footprints suggest mitochondrial oxidative damage underlies multiple complex I losses in fungi.</title>
        <authorList>
            <person name="Schikora-Tamarit M.A."/>
            <person name="Marcet-Houben M."/>
            <person name="Nosek J."/>
            <person name="Gabaldon T."/>
        </authorList>
    </citation>
    <scope>NUCLEOTIDE SEQUENCE</scope>
    <source>
        <strain evidence="11">CBS2887</strain>
    </source>
</reference>
<dbReference type="Pfam" id="PF00153">
    <property type="entry name" value="Mito_carr"/>
    <property type="match status" value="1"/>
</dbReference>
<keyword evidence="7" id="KW-0496">Mitochondrion</keyword>
<proteinExistence type="inferred from homology"/>
<dbReference type="AlphaFoldDB" id="A0A9P8Q4D9"/>
<accession>A0A9P8Q4D9</accession>
<keyword evidence="4 9" id="KW-0812">Transmembrane</keyword>
<dbReference type="SUPFAM" id="SSF103506">
    <property type="entry name" value="Mitochondrial carrier"/>
    <property type="match status" value="1"/>
</dbReference>
<evidence type="ECO:0008006" key="13">
    <source>
        <dbReference type="Google" id="ProtNLM"/>
    </source>
</evidence>
<reference evidence="11" key="2">
    <citation type="submission" date="2021-01" db="EMBL/GenBank/DDBJ databases">
        <authorList>
            <person name="Schikora-Tamarit M.A."/>
        </authorList>
    </citation>
    <scope>NUCLEOTIDE SEQUENCE</scope>
    <source>
        <strain evidence="11">CBS2887</strain>
    </source>
</reference>
<sequence length="421" mass="47599">MHDVLAKSPNTTDDITPSGKAANNIAAAAAAATTTTNPELTNKNTQYIGLSTAGARAIVYQATTLYLRTPMKLFRPQRVDYMALTRLYVHGSLQGRPPAQYNFFHDSSIATLITAVRRYGWKFIPERILPPLIANSATGMVLYTTYLSTLQILNSSKSTNFLENPSAADTFRAGFIAGVVQSLTAAPIDAIYARSSANEILSGKYTNLWTFAAKKLHEIGLQGVFAGYGFSVVKESLGFGFYFCIFETVKNQWFYNARDAYVSMRYYHSCLFNWNKETKEEYYANFVDTHRFRILKTSFMFTAGILASLTLQIIQYPLSKLQRIHYSRLEALDVFNHRDTKSSHHAKVFNLYYNTYMNTFDYIAYLRSKSNLTWREWSYKGFKRHALGTIPATTLALLTLEVLRGYLASEVESQGAEFGHI</sequence>
<evidence type="ECO:0000256" key="5">
    <source>
        <dbReference type="ARBA" id="ARBA00022737"/>
    </source>
</evidence>
<evidence type="ECO:0000256" key="8">
    <source>
        <dbReference type="ARBA" id="ARBA00023136"/>
    </source>
</evidence>
<keyword evidence="12" id="KW-1185">Reference proteome</keyword>
<evidence type="ECO:0000256" key="1">
    <source>
        <dbReference type="ARBA" id="ARBA00004225"/>
    </source>
</evidence>
<evidence type="ECO:0000256" key="7">
    <source>
        <dbReference type="ARBA" id="ARBA00023128"/>
    </source>
</evidence>
<dbReference type="GO" id="GO:0031966">
    <property type="term" value="C:mitochondrial membrane"/>
    <property type="evidence" value="ECO:0007669"/>
    <property type="project" value="UniProtKB-SubCell"/>
</dbReference>
<evidence type="ECO:0000256" key="6">
    <source>
        <dbReference type="ARBA" id="ARBA00022989"/>
    </source>
</evidence>
<evidence type="ECO:0000313" key="11">
    <source>
        <dbReference type="EMBL" id="KAH3683843.1"/>
    </source>
</evidence>
<dbReference type="Gene3D" id="1.50.40.10">
    <property type="entry name" value="Mitochondrial carrier domain"/>
    <property type="match status" value="1"/>
</dbReference>
<feature type="repeat" description="Solcar" evidence="9">
    <location>
        <begin position="165"/>
        <end position="252"/>
    </location>
</feature>
<evidence type="ECO:0000313" key="12">
    <source>
        <dbReference type="Proteomes" id="UP000774326"/>
    </source>
</evidence>
<keyword evidence="5" id="KW-0677">Repeat</keyword>
<dbReference type="PROSITE" id="PS50920">
    <property type="entry name" value="SOLCAR"/>
    <property type="match status" value="1"/>
</dbReference>
<dbReference type="InterPro" id="IPR018108">
    <property type="entry name" value="MCP_transmembrane"/>
</dbReference>
<evidence type="ECO:0000256" key="4">
    <source>
        <dbReference type="ARBA" id="ARBA00022692"/>
    </source>
</evidence>
<keyword evidence="3 10" id="KW-0813">Transport</keyword>
<evidence type="ECO:0000256" key="2">
    <source>
        <dbReference type="ARBA" id="ARBA00006375"/>
    </source>
</evidence>